<gene>
    <name evidence="1" type="ORF">Dthio_PD3076</name>
</gene>
<dbReference type="AlphaFoldDB" id="D6SLT6"/>
<organism evidence="1 2">
    <name type="scientific">Desulfonatronospira thiodismutans ASO3-1</name>
    <dbReference type="NCBI Taxonomy" id="555779"/>
    <lineage>
        <taxon>Bacteria</taxon>
        <taxon>Pseudomonadati</taxon>
        <taxon>Thermodesulfobacteriota</taxon>
        <taxon>Desulfovibrionia</taxon>
        <taxon>Desulfovibrionales</taxon>
        <taxon>Desulfonatronovibrionaceae</taxon>
        <taxon>Desulfonatronospira</taxon>
    </lineage>
</organism>
<accession>D6SLT6</accession>
<proteinExistence type="predicted"/>
<comment type="caution">
    <text evidence="1">The sequence shown here is derived from an EMBL/GenBank/DDBJ whole genome shotgun (WGS) entry which is preliminary data.</text>
</comment>
<evidence type="ECO:0000313" key="2">
    <source>
        <dbReference type="Proteomes" id="UP000005496"/>
    </source>
</evidence>
<protein>
    <submittedName>
        <fullName evidence="1">Uncharacterized protein</fullName>
    </submittedName>
</protein>
<dbReference type="Proteomes" id="UP000005496">
    <property type="component" value="Unassembled WGS sequence"/>
</dbReference>
<reference evidence="1" key="1">
    <citation type="submission" date="2010-05" db="EMBL/GenBank/DDBJ databases">
        <title>The draft genome of Desulfonatronospira thiodismutans ASO3-1.</title>
        <authorList>
            <consortium name="US DOE Joint Genome Institute (JGI-PGF)"/>
            <person name="Lucas S."/>
            <person name="Copeland A."/>
            <person name="Lapidus A."/>
            <person name="Cheng J.-F."/>
            <person name="Bruce D."/>
            <person name="Goodwin L."/>
            <person name="Pitluck S."/>
            <person name="Chertkov O."/>
            <person name="Brettin T."/>
            <person name="Detter J.C."/>
            <person name="Han C."/>
            <person name="Land M.L."/>
            <person name="Hauser L."/>
            <person name="Kyrpides N."/>
            <person name="Mikhailova N."/>
            <person name="Muyzer G."/>
            <person name="Woyke T."/>
        </authorList>
    </citation>
    <scope>NUCLEOTIDE SEQUENCE [LARGE SCALE GENOMIC DNA]</scope>
    <source>
        <strain evidence="1">ASO3-1</strain>
    </source>
</reference>
<dbReference type="EMBL" id="ACJN02000001">
    <property type="protein sequence ID" value="EFI35647.1"/>
    <property type="molecule type" value="Genomic_DNA"/>
</dbReference>
<sequence length="51" mass="5779">MGKMAWSMGHGKEVCRYGSIGVWEWEKAVFGCGNLGFLEYVNLDFEMETLA</sequence>
<keyword evidence="2" id="KW-1185">Reference proteome</keyword>
<evidence type="ECO:0000313" key="1">
    <source>
        <dbReference type="EMBL" id="EFI35647.1"/>
    </source>
</evidence>
<dbReference type="RefSeq" id="WP_008868776.1">
    <property type="nucleotide sequence ID" value="NZ_ACJN02000001.1"/>
</dbReference>
<name>D6SLT6_9BACT</name>